<organism evidence="1 2">
    <name type="scientific">Staurois parvus</name>
    <dbReference type="NCBI Taxonomy" id="386267"/>
    <lineage>
        <taxon>Eukaryota</taxon>
        <taxon>Metazoa</taxon>
        <taxon>Chordata</taxon>
        <taxon>Craniata</taxon>
        <taxon>Vertebrata</taxon>
        <taxon>Euteleostomi</taxon>
        <taxon>Amphibia</taxon>
        <taxon>Batrachia</taxon>
        <taxon>Anura</taxon>
        <taxon>Neobatrachia</taxon>
        <taxon>Ranoidea</taxon>
        <taxon>Ranidae</taxon>
        <taxon>Staurois</taxon>
    </lineage>
</organism>
<sequence>MFLELMASKLSGVAKVRSTKKKKKKSCMVPNVKHGGGSVLLWGLHECCWCQGPTFH</sequence>
<reference evidence="1" key="1">
    <citation type="submission" date="2023-05" db="EMBL/GenBank/DDBJ databases">
        <authorList>
            <person name="Stuckert A."/>
        </authorList>
    </citation>
    <scope>NUCLEOTIDE SEQUENCE</scope>
</reference>
<name>A0ABN9CRS6_9NEOB</name>
<evidence type="ECO:0000313" key="1">
    <source>
        <dbReference type="EMBL" id="CAI9562395.1"/>
    </source>
</evidence>
<evidence type="ECO:0000313" key="2">
    <source>
        <dbReference type="Proteomes" id="UP001162483"/>
    </source>
</evidence>
<accession>A0ABN9CRS6</accession>
<comment type="caution">
    <text evidence="1">The sequence shown here is derived from an EMBL/GenBank/DDBJ whole genome shotgun (WGS) entry which is preliminary data.</text>
</comment>
<protein>
    <submittedName>
        <fullName evidence="1">Uncharacterized protein</fullName>
    </submittedName>
</protein>
<keyword evidence="2" id="KW-1185">Reference proteome</keyword>
<gene>
    <name evidence="1" type="ORF">SPARVUS_LOCUS5603847</name>
</gene>
<proteinExistence type="predicted"/>
<dbReference type="EMBL" id="CATNWA010011844">
    <property type="protein sequence ID" value="CAI9562395.1"/>
    <property type="molecule type" value="Genomic_DNA"/>
</dbReference>
<dbReference type="Proteomes" id="UP001162483">
    <property type="component" value="Unassembled WGS sequence"/>
</dbReference>